<dbReference type="EMBL" id="LR796592">
    <property type="protein sequence ID" value="CAB4152433.1"/>
    <property type="molecule type" value="Genomic_DNA"/>
</dbReference>
<gene>
    <name evidence="7" type="ORF">UFOVP605_7</name>
</gene>
<protein>
    <submittedName>
        <fullName evidence="7">COG3740 Phage head maturation protease</fullName>
    </submittedName>
</protein>
<dbReference type="GO" id="GO:0008233">
    <property type="term" value="F:peptidase activity"/>
    <property type="evidence" value="ECO:0007669"/>
    <property type="project" value="UniProtKB-KW"/>
</dbReference>
<dbReference type="Pfam" id="PF04586">
    <property type="entry name" value="Peptidase_S78"/>
    <property type="match status" value="1"/>
</dbReference>
<dbReference type="InterPro" id="IPR006433">
    <property type="entry name" value="Prohead_protease"/>
</dbReference>
<name>A0A6J5N580_9CAUD</name>
<reference evidence="7" key="1">
    <citation type="submission" date="2020-04" db="EMBL/GenBank/DDBJ databases">
        <authorList>
            <person name="Chiriac C."/>
            <person name="Salcher M."/>
            <person name="Ghai R."/>
            <person name="Kavagutti S V."/>
        </authorList>
    </citation>
    <scope>NUCLEOTIDE SEQUENCE</scope>
</reference>
<evidence type="ECO:0000313" key="7">
    <source>
        <dbReference type="EMBL" id="CAB4152433.1"/>
    </source>
</evidence>
<evidence type="ECO:0000256" key="1">
    <source>
        <dbReference type="ARBA" id="ARBA00022612"/>
    </source>
</evidence>
<keyword evidence="2 7" id="KW-0645">Protease</keyword>
<sequence length="204" mass="22374">MHDKEQRILNCEPIELRAAVDSTAQILRGYAAKFNVLSQDLGGFREMIAPGAFDAVISNDVRALLNHDPNHVLGRTLSGTARIGIDATGLWYEVTLPDTQTGRDLAESIKRGDITQSSFAFSIAPGGDSWAADETGAVLRTISKMGALYDVSPVTYPAYPDATIGMRTAAEFKEKSEQRKRADHEAARIRVANKRKHVTLFEKN</sequence>
<dbReference type="NCBIfam" id="TIGR01543">
    <property type="entry name" value="proheadase_HK97"/>
    <property type="match status" value="1"/>
</dbReference>
<organism evidence="7">
    <name type="scientific">uncultured Caudovirales phage</name>
    <dbReference type="NCBI Taxonomy" id="2100421"/>
    <lineage>
        <taxon>Viruses</taxon>
        <taxon>Duplodnaviria</taxon>
        <taxon>Heunggongvirae</taxon>
        <taxon>Uroviricota</taxon>
        <taxon>Caudoviricetes</taxon>
        <taxon>Peduoviridae</taxon>
        <taxon>Maltschvirus</taxon>
        <taxon>Maltschvirus maltsch</taxon>
    </lineage>
</organism>
<evidence type="ECO:0000256" key="3">
    <source>
        <dbReference type="ARBA" id="ARBA00022801"/>
    </source>
</evidence>
<proteinExistence type="predicted"/>
<evidence type="ECO:0000256" key="5">
    <source>
        <dbReference type="ARBA" id="ARBA00023045"/>
    </source>
</evidence>
<evidence type="ECO:0000259" key="6">
    <source>
        <dbReference type="Pfam" id="PF04586"/>
    </source>
</evidence>
<evidence type="ECO:0000256" key="2">
    <source>
        <dbReference type="ARBA" id="ARBA00022670"/>
    </source>
</evidence>
<keyword evidence="3" id="KW-0378">Hydrolase</keyword>
<dbReference type="InterPro" id="IPR054613">
    <property type="entry name" value="Peptidase_S78_dom"/>
</dbReference>
<accession>A0A6J5N580</accession>
<feature type="domain" description="Prohead serine protease" evidence="6">
    <location>
        <begin position="15"/>
        <end position="168"/>
    </location>
</feature>
<keyword evidence="1" id="KW-1188">Viral release from host cell</keyword>
<evidence type="ECO:0000256" key="4">
    <source>
        <dbReference type="ARBA" id="ARBA00022950"/>
    </source>
</evidence>
<keyword evidence="5" id="KW-1273">Viral capsid maturation</keyword>
<dbReference type="GO" id="GO:0046797">
    <property type="term" value="P:viral procapsid maturation"/>
    <property type="evidence" value="ECO:0007669"/>
    <property type="project" value="UniProtKB-KW"/>
</dbReference>
<dbReference type="GO" id="GO:0006508">
    <property type="term" value="P:proteolysis"/>
    <property type="evidence" value="ECO:0007669"/>
    <property type="project" value="UniProtKB-KW"/>
</dbReference>
<keyword evidence="4" id="KW-0118">Viral capsid assembly</keyword>